<reference evidence="1 2" key="1">
    <citation type="journal article" date="2019" name="Environ. Microbiol.">
        <title>At the nexus of three kingdoms: the genome of the mycorrhizal fungus Gigaspora margarita provides insights into plant, endobacterial and fungal interactions.</title>
        <authorList>
            <person name="Venice F."/>
            <person name="Ghignone S."/>
            <person name="Salvioli di Fossalunga A."/>
            <person name="Amselem J."/>
            <person name="Novero M."/>
            <person name="Xianan X."/>
            <person name="Sedzielewska Toro K."/>
            <person name="Morin E."/>
            <person name="Lipzen A."/>
            <person name="Grigoriev I.V."/>
            <person name="Henrissat B."/>
            <person name="Martin F.M."/>
            <person name="Bonfante P."/>
        </authorList>
    </citation>
    <scope>NUCLEOTIDE SEQUENCE [LARGE SCALE GENOMIC DNA]</scope>
    <source>
        <strain evidence="1 2">BEG34</strain>
    </source>
</reference>
<evidence type="ECO:0000313" key="1">
    <source>
        <dbReference type="EMBL" id="KAF0366094.1"/>
    </source>
</evidence>
<evidence type="ECO:0000313" key="2">
    <source>
        <dbReference type="Proteomes" id="UP000439903"/>
    </source>
</evidence>
<protein>
    <submittedName>
        <fullName evidence="1">Uncharacterized protein</fullName>
    </submittedName>
</protein>
<dbReference type="OrthoDB" id="2307235at2759"/>
<name>A0A8H4A0B6_GIGMA</name>
<gene>
    <name evidence="1" type="ORF">F8M41_013653</name>
</gene>
<keyword evidence="2" id="KW-1185">Reference proteome</keyword>
<dbReference type="AlphaFoldDB" id="A0A8H4A0B6"/>
<dbReference type="EMBL" id="WTPW01002778">
    <property type="protein sequence ID" value="KAF0366094.1"/>
    <property type="molecule type" value="Genomic_DNA"/>
</dbReference>
<comment type="caution">
    <text evidence="1">The sequence shown here is derived from an EMBL/GenBank/DDBJ whole genome shotgun (WGS) entry which is preliminary data.</text>
</comment>
<organism evidence="1 2">
    <name type="scientific">Gigaspora margarita</name>
    <dbReference type="NCBI Taxonomy" id="4874"/>
    <lineage>
        <taxon>Eukaryota</taxon>
        <taxon>Fungi</taxon>
        <taxon>Fungi incertae sedis</taxon>
        <taxon>Mucoromycota</taxon>
        <taxon>Glomeromycotina</taxon>
        <taxon>Glomeromycetes</taxon>
        <taxon>Diversisporales</taxon>
        <taxon>Gigasporaceae</taxon>
        <taxon>Gigaspora</taxon>
    </lineage>
</organism>
<accession>A0A8H4A0B6</accession>
<sequence>MSVYSGNGSSNYVVIVPQIQNLNDGLEGGKNKDGGYDFSLFGIIGLQINVDGQGLSVSVTILGVPIGTFRGNLVDGLTISIDAWVVKGYLRFYLDDKDLWLNYNLKMLGAPVVDGNVELFHL</sequence>
<proteinExistence type="predicted"/>
<dbReference type="Proteomes" id="UP000439903">
    <property type="component" value="Unassembled WGS sequence"/>
</dbReference>